<dbReference type="RefSeq" id="WP_233723362.1">
    <property type="nucleotide sequence ID" value="NZ_JAJVCN010000001.1"/>
</dbReference>
<dbReference type="PANTHER" id="PTHR47691">
    <property type="entry name" value="REGULATOR-RELATED"/>
    <property type="match status" value="1"/>
</dbReference>
<dbReference type="PANTHER" id="PTHR47691:SF3">
    <property type="entry name" value="HTH-TYPE TRANSCRIPTIONAL REGULATOR RV0890C-RELATED"/>
    <property type="match status" value="1"/>
</dbReference>
<comment type="caution">
    <text evidence="2">The sequence shown here is derived from an EMBL/GenBank/DDBJ whole genome shotgun (WGS) entry which is preliminary data.</text>
</comment>
<protein>
    <submittedName>
        <fullName evidence="2">Tetratricopeptide repeat protein</fullName>
    </submittedName>
</protein>
<keyword evidence="1" id="KW-0175">Coiled coil</keyword>
<dbReference type="SUPFAM" id="SSF52540">
    <property type="entry name" value="P-loop containing nucleoside triphosphate hydrolases"/>
    <property type="match status" value="1"/>
</dbReference>
<proteinExistence type="predicted"/>
<sequence>MGQGVGETPRQVPAAPVKYINREVELSQAADLLQTAAARITVFSGLPGVGKSATVRRLVEQVGAAFPGGHLYVDYANLRGPSNDPAVEDAVAGCLRGLGVADEVMPSTLAERTNLYRTKTATRPVLVVLDDVTEPAQVLPLVPNSAGSAVLVTSTDRLAELALDDAQPIPLQPLSEQSSVHMLTVLCGETRVSAEPEAARQLAVLCAGLPIALRVAVARLIARSRLTIADLCGEIMQGLHAFSIKGEAKVSGVFAAAYQALSPAVALMYRRLGAAPFVRFSVDAAAAAADVSVEVADELIERLVDSAFVVAESGRFRMHDLVRKHAEETARAEETESELEAIQHRAVRYILVTAAFADRALMGEGRLRCTDHAVLLAGGTDSFDDPTKALEWLDAERVNLLEAMRIASERGWHDEVWQLAEAATALYVNRRYLADWIEATKLGVAAARHVGRSDVDARLTSFCSRAYLDLGDREQAKQALDHALPVAERLGRKRLIASILELIGRFNDPVDKAGAVEAYQRAISLFAEEEDNRGVAFVTYFLGCTLDSMGQSQQSLVVLRDALELIRRVPNARMAGRTMTAIAVAETNLGDLPAAAETVAQAIQTLSEGGYSHYEAQAQLVKADIAKASGDRGAEADAVGRALEIHVAAGSPQVQSLSERLVELTDATGD</sequence>
<dbReference type="Proteomes" id="UP001521150">
    <property type="component" value="Unassembled WGS sequence"/>
</dbReference>
<dbReference type="InterPro" id="IPR011990">
    <property type="entry name" value="TPR-like_helical_dom_sf"/>
</dbReference>
<dbReference type="Gene3D" id="1.25.40.10">
    <property type="entry name" value="Tetratricopeptide repeat domain"/>
    <property type="match status" value="1"/>
</dbReference>
<dbReference type="EMBL" id="JAJVCN010000001">
    <property type="protein sequence ID" value="MCE7002331.1"/>
    <property type="molecule type" value="Genomic_DNA"/>
</dbReference>
<evidence type="ECO:0000256" key="1">
    <source>
        <dbReference type="SAM" id="Coils"/>
    </source>
</evidence>
<dbReference type="InterPro" id="IPR027417">
    <property type="entry name" value="P-loop_NTPase"/>
</dbReference>
<organism evidence="2 3">
    <name type="scientific">Kibdelosporangium philippinense</name>
    <dbReference type="NCBI Taxonomy" id="211113"/>
    <lineage>
        <taxon>Bacteria</taxon>
        <taxon>Bacillati</taxon>
        <taxon>Actinomycetota</taxon>
        <taxon>Actinomycetes</taxon>
        <taxon>Pseudonocardiales</taxon>
        <taxon>Pseudonocardiaceae</taxon>
        <taxon>Kibdelosporangium</taxon>
    </lineage>
</organism>
<gene>
    <name evidence="2" type="ORF">LWC34_05725</name>
</gene>
<dbReference type="SUPFAM" id="SSF48452">
    <property type="entry name" value="TPR-like"/>
    <property type="match status" value="1"/>
</dbReference>
<name>A0ABS8Z320_9PSEU</name>
<evidence type="ECO:0000313" key="3">
    <source>
        <dbReference type="Proteomes" id="UP001521150"/>
    </source>
</evidence>
<feature type="coiled-coil region" evidence="1">
    <location>
        <begin position="318"/>
        <end position="345"/>
    </location>
</feature>
<keyword evidence="3" id="KW-1185">Reference proteome</keyword>
<accession>A0ABS8Z320</accession>
<dbReference type="Gene3D" id="3.40.50.300">
    <property type="entry name" value="P-loop containing nucleotide triphosphate hydrolases"/>
    <property type="match status" value="1"/>
</dbReference>
<reference evidence="2 3" key="1">
    <citation type="submission" date="2021-12" db="EMBL/GenBank/DDBJ databases">
        <title>Genome sequence of Kibdelosporangium philippinense ATCC 49844.</title>
        <authorList>
            <person name="Fedorov E.A."/>
            <person name="Omeragic M."/>
            <person name="Shalygina K.F."/>
            <person name="Maclea K.S."/>
        </authorList>
    </citation>
    <scope>NUCLEOTIDE SEQUENCE [LARGE SCALE GENOMIC DNA]</scope>
    <source>
        <strain evidence="2 3">ATCC 49844</strain>
    </source>
</reference>
<evidence type="ECO:0000313" key="2">
    <source>
        <dbReference type="EMBL" id="MCE7002331.1"/>
    </source>
</evidence>
<dbReference type="PRINTS" id="PR00364">
    <property type="entry name" value="DISEASERSIST"/>
</dbReference>